<accession>A0A5B7GUG2</accession>
<dbReference type="AlphaFoldDB" id="A0A5B7GUG2"/>
<proteinExistence type="predicted"/>
<evidence type="ECO:0000313" key="3">
    <source>
        <dbReference type="Proteomes" id="UP000324222"/>
    </source>
</evidence>
<sequence>MEDKMAGLYNWTQQMQKRTSHLQNKTAGLRSITRHHMLSPTEELRQQRRQTKQPYHCGKTNCCSTMYGTRKYAQ</sequence>
<protein>
    <submittedName>
        <fullName evidence="2">Uncharacterized protein</fullName>
    </submittedName>
</protein>
<gene>
    <name evidence="2" type="ORF">E2C01_054232</name>
</gene>
<comment type="caution">
    <text evidence="2">The sequence shown here is derived from an EMBL/GenBank/DDBJ whole genome shotgun (WGS) entry which is preliminary data.</text>
</comment>
<evidence type="ECO:0000256" key="1">
    <source>
        <dbReference type="SAM" id="MobiDB-lite"/>
    </source>
</evidence>
<name>A0A5B7GUG2_PORTR</name>
<reference evidence="2 3" key="1">
    <citation type="submission" date="2019-05" db="EMBL/GenBank/DDBJ databases">
        <title>Another draft genome of Portunus trituberculatus and its Hox gene families provides insights of decapod evolution.</title>
        <authorList>
            <person name="Jeong J.-H."/>
            <person name="Song I."/>
            <person name="Kim S."/>
            <person name="Choi T."/>
            <person name="Kim D."/>
            <person name="Ryu S."/>
            <person name="Kim W."/>
        </authorList>
    </citation>
    <scope>NUCLEOTIDE SEQUENCE [LARGE SCALE GENOMIC DNA]</scope>
    <source>
        <tissue evidence="2">Muscle</tissue>
    </source>
</reference>
<evidence type="ECO:0000313" key="2">
    <source>
        <dbReference type="EMBL" id="MPC60194.1"/>
    </source>
</evidence>
<feature type="region of interest" description="Disordered" evidence="1">
    <location>
        <begin position="19"/>
        <end position="55"/>
    </location>
</feature>
<keyword evidence="3" id="KW-1185">Reference proteome</keyword>
<dbReference type="OrthoDB" id="8447676at2759"/>
<organism evidence="2 3">
    <name type="scientific">Portunus trituberculatus</name>
    <name type="common">Swimming crab</name>
    <name type="synonym">Neptunus trituberculatus</name>
    <dbReference type="NCBI Taxonomy" id="210409"/>
    <lineage>
        <taxon>Eukaryota</taxon>
        <taxon>Metazoa</taxon>
        <taxon>Ecdysozoa</taxon>
        <taxon>Arthropoda</taxon>
        <taxon>Crustacea</taxon>
        <taxon>Multicrustacea</taxon>
        <taxon>Malacostraca</taxon>
        <taxon>Eumalacostraca</taxon>
        <taxon>Eucarida</taxon>
        <taxon>Decapoda</taxon>
        <taxon>Pleocyemata</taxon>
        <taxon>Brachyura</taxon>
        <taxon>Eubrachyura</taxon>
        <taxon>Portunoidea</taxon>
        <taxon>Portunidae</taxon>
        <taxon>Portuninae</taxon>
        <taxon>Portunus</taxon>
    </lineage>
</organism>
<dbReference type="Proteomes" id="UP000324222">
    <property type="component" value="Unassembled WGS sequence"/>
</dbReference>
<dbReference type="EMBL" id="VSRR010017279">
    <property type="protein sequence ID" value="MPC60194.1"/>
    <property type="molecule type" value="Genomic_DNA"/>
</dbReference>